<dbReference type="Proteomes" id="UP000006514">
    <property type="component" value="Unassembled WGS sequence"/>
</dbReference>
<protein>
    <submittedName>
        <fullName evidence="2">Uncharacterized protein</fullName>
    </submittedName>
</protein>
<proteinExistence type="predicted"/>
<sequence>MAHLFLDAHLELRSPTSVSAVTPSGSHVNVYFSSIELQDSILTVVIAIPAPRNVFKPLHPHGTRVQVIGWADLVGDTIFVKGPTLFPTELPAGAVPPCVSFSGVLTHFGHSAFGAQTGIGRLWPPPVPIRCQYDPWAEQLYASREPVPGSLVAVSGAVVGFDAGSLLIAIHSACFDQDRSSRGTKDLILAIDKLSSHILTLMRRFKEVYGSPRASNLAHGDLANAQSDFASCQQFDDDAFRAELLLLGSVEPSRVSTLDKHPGISSAAMYSTVDPGIGQIAFDGSQAAVTGISAQGMSPLHSDSSESSISPETPPDIYPGEYEFGTFAHADIIGAVSSVRV</sequence>
<gene>
    <name evidence="2" type="ORF">AURDEDRAFT_176436</name>
</gene>
<feature type="region of interest" description="Disordered" evidence="1">
    <location>
        <begin position="295"/>
        <end position="314"/>
    </location>
</feature>
<feature type="compositionally biased region" description="Low complexity" evidence="1">
    <location>
        <begin position="298"/>
        <end position="311"/>
    </location>
</feature>
<dbReference type="InParanoid" id="J0WRE5"/>
<evidence type="ECO:0000256" key="1">
    <source>
        <dbReference type="SAM" id="MobiDB-lite"/>
    </source>
</evidence>
<evidence type="ECO:0000313" key="3">
    <source>
        <dbReference type="Proteomes" id="UP000006514"/>
    </source>
</evidence>
<keyword evidence="3" id="KW-1185">Reference proteome</keyword>
<dbReference type="EMBL" id="JH687940">
    <property type="protein sequence ID" value="EJD34517.1"/>
    <property type="molecule type" value="Genomic_DNA"/>
</dbReference>
<organism evidence="2 3">
    <name type="scientific">Auricularia subglabra (strain TFB-10046 / SS5)</name>
    <name type="common">White-rot fungus</name>
    <name type="synonym">Auricularia delicata (strain TFB10046)</name>
    <dbReference type="NCBI Taxonomy" id="717982"/>
    <lineage>
        <taxon>Eukaryota</taxon>
        <taxon>Fungi</taxon>
        <taxon>Dikarya</taxon>
        <taxon>Basidiomycota</taxon>
        <taxon>Agaricomycotina</taxon>
        <taxon>Agaricomycetes</taxon>
        <taxon>Auriculariales</taxon>
        <taxon>Auriculariaceae</taxon>
        <taxon>Auricularia</taxon>
    </lineage>
</organism>
<dbReference type="AlphaFoldDB" id="J0WRE5"/>
<accession>J0WRE5</accession>
<evidence type="ECO:0000313" key="2">
    <source>
        <dbReference type="EMBL" id="EJD34517.1"/>
    </source>
</evidence>
<name>J0WRE5_AURST</name>
<dbReference type="KEGG" id="adl:AURDEDRAFT_176436"/>
<reference evidence="3" key="1">
    <citation type="journal article" date="2012" name="Science">
        <title>The Paleozoic origin of enzymatic lignin decomposition reconstructed from 31 fungal genomes.</title>
        <authorList>
            <person name="Floudas D."/>
            <person name="Binder M."/>
            <person name="Riley R."/>
            <person name="Barry K."/>
            <person name="Blanchette R.A."/>
            <person name="Henrissat B."/>
            <person name="Martinez A.T."/>
            <person name="Otillar R."/>
            <person name="Spatafora J.W."/>
            <person name="Yadav J.S."/>
            <person name="Aerts A."/>
            <person name="Benoit I."/>
            <person name="Boyd A."/>
            <person name="Carlson A."/>
            <person name="Copeland A."/>
            <person name="Coutinho P.M."/>
            <person name="de Vries R.P."/>
            <person name="Ferreira P."/>
            <person name="Findley K."/>
            <person name="Foster B."/>
            <person name="Gaskell J."/>
            <person name="Glotzer D."/>
            <person name="Gorecki P."/>
            <person name="Heitman J."/>
            <person name="Hesse C."/>
            <person name="Hori C."/>
            <person name="Igarashi K."/>
            <person name="Jurgens J.A."/>
            <person name="Kallen N."/>
            <person name="Kersten P."/>
            <person name="Kohler A."/>
            <person name="Kuees U."/>
            <person name="Kumar T.K.A."/>
            <person name="Kuo A."/>
            <person name="LaButti K."/>
            <person name="Larrondo L.F."/>
            <person name="Lindquist E."/>
            <person name="Ling A."/>
            <person name="Lombard V."/>
            <person name="Lucas S."/>
            <person name="Lundell T."/>
            <person name="Martin R."/>
            <person name="McLaughlin D.J."/>
            <person name="Morgenstern I."/>
            <person name="Morin E."/>
            <person name="Murat C."/>
            <person name="Nagy L.G."/>
            <person name="Nolan M."/>
            <person name="Ohm R.A."/>
            <person name="Patyshakuliyeva A."/>
            <person name="Rokas A."/>
            <person name="Ruiz-Duenas F.J."/>
            <person name="Sabat G."/>
            <person name="Salamov A."/>
            <person name="Samejima M."/>
            <person name="Schmutz J."/>
            <person name="Slot J.C."/>
            <person name="St John F."/>
            <person name="Stenlid J."/>
            <person name="Sun H."/>
            <person name="Sun S."/>
            <person name="Syed K."/>
            <person name="Tsang A."/>
            <person name="Wiebenga A."/>
            <person name="Young D."/>
            <person name="Pisabarro A."/>
            <person name="Eastwood D.C."/>
            <person name="Martin F."/>
            <person name="Cullen D."/>
            <person name="Grigoriev I.V."/>
            <person name="Hibbett D.S."/>
        </authorList>
    </citation>
    <scope>NUCLEOTIDE SEQUENCE [LARGE SCALE GENOMIC DNA]</scope>
    <source>
        <strain evidence="3">TFB10046</strain>
    </source>
</reference>